<dbReference type="Gene3D" id="1.10.1060.10">
    <property type="entry name" value="Alpha-helical ferredoxin"/>
    <property type="match status" value="2"/>
</dbReference>
<evidence type="ECO:0000256" key="3">
    <source>
        <dbReference type="ARBA" id="ARBA00023002"/>
    </source>
</evidence>
<evidence type="ECO:0000313" key="8">
    <source>
        <dbReference type="EMBL" id="SDK37156.1"/>
    </source>
</evidence>
<accession>A0A1G9BC59</accession>
<dbReference type="InterPro" id="IPR009051">
    <property type="entry name" value="Helical_ferredxn"/>
</dbReference>
<dbReference type="InterPro" id="IPR028261">
    <property type="entry name" value="DPD_II"/>
</dbReference>
<dbReference type="InterPro" id="IPR036188">
    <property type="entry name" value="FAD/NAD-bd_sf"/>
</dbReference>
<dbReference type="GO" id="GO:0005886">
    <property type="term" value="C:plasma membrane"/>
    <property type="evidence" value="ECO:0007669"/>
    <property type="project" value="TreeGrafter"/>
</dbReference>
<dbReference type="GO" id="GO:0051539">
    <property type="term" value="F:4 iron, 4 sulfur cluster binding"/>
    <property type="evidence" value="ECO:0007669"/>
    <property type="project" value="UniProtKB-KW"/>
</dbReference>
<keyword evidence="5" id="KW-0411">Iron-sulfur</keyword>
<keyword evidence="4" id="KW-0408">Iron</keyword>
<feature type="domain" description="Cysteine-rich" evidence="6">
    <location>
        <begin position="418"/>
        <end position="499"/>
    </location>
</feature>
<dbReference type="Pfam" id="PF02754">
    <property type="entry name" value="CCG"/>
    <property type="match status" value="2"/>
</dbReference>
<evidence type="ECO:0000256" key="5">
    <source>
        <dbReference type="ARBA" id="ARBA00023014"/>
    </source>
</evidence>
<reference evidence="9" key="1">
    <citation type="submission" date="2016-10" db="EMBL/GenBank/DDBJ databases">
        <authorList>
            <person name="Varghese N."/>
            <person name="Submissions S."/>
        </authorList>
    </citation>
    <scope>NUCLEOTIDE SEQUENCE [LARGE SCALE GENOMIC DNA]</scope>
    <source>
        <strain evidence="9">DSM 16995</strain>
    </source>
</reference>
<dbReference type="EMBL" id="FNGA01000001">
    <property type="protein sequence ID" value="SDK37156.1"/>
    <property type="molecule type" value="Genomic_DNA"/>
</dbReference>
<dbReference type="Pfam" id="PF14691">
    <property type="entry name" value="Fer4_20"/>
    <property type="match status" value="1"/>
</dbReference>
<proteinExistence type="predicted"/>
<evidence type="ECO:0000256" key="1">
    <source>
        <dbReference type="ARBA" id="ARBA00022485"/>
    </source>
</evidence>
<dbReference type="NCBIfam" id="NF045663">
    <property type="entry name" value="diclust_near_Sec"/>
    <property type="match status" value="1"/>
</dbReference>
<feature type="domain" description="Dihydroprymidine dehydrogenase" evidence="7">
    <location>
        <begin position="11"/>
        <end position="96"/>
    </location>
</feature>
<keyword evidence="9" id="KW-1185">Reference proteome</keyword>
<dbReference type="GO" id="GO:0046872">
    <property type="term" value="F:metal ion binding"/>
    <property type="evidence" value="ECO:0007669"/>
    <property type="project" value="UniProtKB-KW"/>
</dbReference>
<evidence type="ECO:0000259" key="6">
    <source>
        <dbReference type="Pfam" id="PF02754"/>
    </source>
</evidence>
<evidence type="ECO:0000259" key="7">
    <source>
        <dbReference type="Pfam" id="PF14691"/>
    </source>
</evidence>
<dbReference type="SUPFAM" id="SSF51971">
    <property type="entry name" value="Nucleotide-binding domain"/>
    <property type="match status" value="1"/>
</dbReference>
<evidence type="ECO:0000256" key="2">
    <source>
        <dbReference type="ARBA" id="ARBA00022723"/>
    </source>
</evidence>
<dbReference type="AlphaFoldDB" id="A0A1G9BC59"/>
<dbReference type="Gene3D" id="3.50.50.60">
    <property type="entry name" value="FAD/NAD(P)-binding domain"/>
    <property type="match status" value="1"/>
</dbReference>
<sequence length="759" mass="84585">MEQGSLHEWEAKCIQEEPPRCKAACPLHVDGREFCKLLAAGQTDKAWAVLCRTLPFPAITARICDAPCKKACLREEVGGGIEMGSLERFCAENAKRTPPFRPLPARGKTVAVLGGFLPGLAAAWDLAKKGFTVTVFLNNIYEAFETLPQKSLSIDIFKKEIEVIKKMGVTFIENSKPDEKLTEECLQNFDAVFSDPLSCCAEKLKIKVPSVTTLETEKNGLFAASMPVNGTSPVALIAIGRKGALSIERFMQNASLSAGREREEPFETRLYTNISKVEPLAPVTIPEAGYTTESAHEEASRCLLCECMECVKNCAYLENFKGYPKVFARQIYNNASIVMGTRRANNLINSCMLCDLCTEICPENFSMKNLCIEARQDLVEKGHMPPSAHEFALRDMEFADSEVCTINKHQAGFEQSEWAFFPGCQLPASDPNAVKKVYDFLCNSLTGGTGLMLRCCAAPADWSGRIELFNKKATDLQTDWESLGKPKLIAACPSCQETLHKAIPEAEITSLWSVLFQHRKKLSPVIPDTIPALQDPCTARHNDKLLTDVRVLLSDLDIEFTEPELSGLHTECCGFGGLLSNANEPLSKTVAERRASKLAGDGITYCAMCRDLLAKSGKRCLHILDVIFPPENLDPAARTVPQYSERRENRVRLKEQMLDVIWKTPSAPRPGYESIAVSFTEKAKKLMEERRILISDIQKTITAVQKSGQELENIETGHKLVYYRPVTVTYWVEFEKTGENSYLIHKVWSHRMRILGGRK</sequence>
<gene>
    <name evidence="8" type="ORF">SAMN05660337_0245</name>
</gene>
<dbReference type="OrthoDB" id="9803192at2"/>
<dbReference type="RefSeq" id="WP_092157444.1">
    <property type="nucleotide sequence ID" value="NZ_FNGA01000001.1"/>
</dbReference>
<keyword evidence="2" id="KW-0479">Metal-binding</keyword>
<keyword evidence="3" id="KW-0560">Oxidoreductase</keyword>
<dbReference type="InterPro" id="IPR017900">
    <property type="entry name" value="4Fe4S_Fe_S_CS"/>
</dbReference>
<evidence type="ECO:0000256" key="4">
    <source>
        <dbReference type="ARBA" id="ARBA00023004"/>
    </source>
</evidence>
<name>A0A1G9BC59_9BACT</name>
<dbReference type="PROSITE" id="PS00198">
    <property type="entry name" value="4FE4S_FER_1"/>
    <property type="match status" value="1"/>
</dbReference>
<organism evidence="8 9">
    <name type="scientific">Maridesulfovibrio ferrireducens</name>
    <dbReference type="NCBI Taxonomy" id="246191"/>
    <lineage>
        <taxon>Bacteria</taxon>
        <taxon>Pseudomonadati</taxon>
        <taxon>Thermodesulfobacteriota</taxon>
        <taxon>Desulfovibrionia</taxon>
        <taxon>Desulfovibrionales</taxon>
        <taxon>Desulfovibrionaceae</taxon>
        <taxon>Maridesulfovibrio</taxon>
    </lineage>
</organism>
<dbReference type="SUPFAM" id="SSF46548">
    <property type="entry name" value="alpha-helical ferredoxin"/>
    <property type="match status" value="2"/>
</dbReference>
<feature type="domain" description="Cysteine-rich" evidence="6">
    <location>
        <begin position="533"/>
        <end position="603"/>
    </location>
</feature>
<dbReference type="PANTHER" id="PTHR43255:SF1">
    <property type="entry name" value="IRON-SULFUR-BINDING OXIDOREDUCTASE FADF-RELATED"/>
    <property type="match status" value="1"/>
</dbReference>
<keyword evidence="1" id="KW-0004">4Fe-4S</keyword>
<dbReference type="InterPro" id="IPR051460">
    <property type="entry name" value="HdrC_iron-sulfur_subunit"/>
</dbReference>
<dbReference type="GO" id="GO:0016491">
    <property type="term" value="F:oxidoreductase activity"/>
    <property type="evidence" value="ECO:0007669"/>
    <property type="project" value="UniProtKB-KW"/>
</dbReference>
<dbReference type="InterPro" id="IPR004017">
    <property type="entry name" value="Cys_rich_dom"/>
</dbReference>
<dbReference type="Proteomes" id="UP000199053">
    <property type="component" value="Unassembled WGS sequence"/>
</dbReference>
<protein>
    <submittedName>
        <fullName evidence="8">Aldehyde dehydrogenase, iron-sulfur subunit</fullName>
    </submittedName>
</protein>
<dbReference type="PANTHER" id="PTHR43255">
    <property type="entry name" value="IRON-SULFUR-BINDING OXIDOREDUCTASE FADF-RELATED-RELATED"/>
    <property type="match status" value="1"/>
</dbReference>
<evidence type="ECO:0000313" key="9">
    <source>
        <dbReference type="Proteomes" id="UP000199053"/>
    </source>
</evidence>
<dbReference type="STRING" id="246191.SAMN05660337_0245"/>
<dbReference type="Pfam" id="PF13534">
    <property type="entry name" value="Fer4_17"/>
    <property type="match status" value="1"/>
</dbReference>